<evidence type="ECO:0000313" key="10">
    <source>
        <dbReference type="EMBL" id="ARU96841.1"/>
    </source>
</evidence>
<evidence type="ECO:0000313" key="12">
    <source>
        <dbReference type="Proteomes" id="UP000195814"/>
    </source>
</evidence>
<dbReference type="EMBL" id="CP015579">
    <property type="protein sequence ID" value="ARU92803.1"/>
    <property type="molecule type" value="Genomic_DNA"/>
</dbReference>
<evidence type="ECO:0000256" key="2">
    <source>
        <dbReference type="ARBA" id="ARBA00010792"/>
    </source>
</evidence>
<dbReference type="AlphaFoldDB" id="A0A1Y0LFH8"/>
<dbReference type="PANTHER" id="PTHR30353:SF0">
    <property type="entry name" value="TRANSMEMBRANE PROTEIN"/>
    <property type="match status" value="1"/>
</dbReference>
<evidence type="ECO:0000313" key="9">
    <source>
        <dbReference type="EMBL" id="ARU92803.1"/>
    </source>
</evidence>
<dbReference type="InterPro" id="IPR032818">
    <property type="entry name" value="DedA-like"/>
</dbReference>
<evidence type="ECO:0000259" key="8">
    <source>
        <dbReference type="Pfam" id="PF09335"/>
    </source>
</evidence>
<dbReference type="EMBL" id="CP015581">
    <property type="protein sequence ID" value="ARU96841.1"/>
    <property type="molecule type" value="Genomic_DNA"/>
</dbReference>
<dbReference type="Proteomes" id="UP000195729">
    <property type="component" value="Chromosome"/>
</dbReference>
<feature type="transmembrane region" description="Helical" evidence="7">
    <location>
        <begin position="66"/>
        <end position="87"/>
    </location>
</feature>
<dbReference type="KEGG" id="tci:A7K98_02725"/>
<evidence type="ECO:0000256" key="1">
    <source>
        <dbReference type="ARBA" id="ARBA00004651"/>
    </source>
</evidence>
<feature type="transmembrane region" description="Helical" evidence="7">
    <location>
        <begin position="22"/>
        <end position="46"/>
    </location>
</feature>
<feature type="transmembrane region" description="Helical" evidence="7">
    <location>
        <begin position="149"/>
        <end position="171"/>
    </location>
</feature>
<feature type="transmembrane region" description="Helical" evidence="7">
    <location>
        <begin position="183"/>
        <end position="201"/>
    </location>
</feature>
<keyword evidence="3 7" id="KW-1003">Cell membrane</keyword>
<organism evidence="9 12">
    <name type="scientific">Tatumella citrea</name>
    <name type="common">Pantoea citrea</name>
    <dbReference type="NCBI Taxonomy" id="53336"/>
    <lineage>
        <taxon>Bacteria</taxon>
        <taxon>Pseudomonadati</taxon>
        <taxon>Pseudomonadota</taxon>
        <taxon>Gammaproteobacteria</taxon>
        <taxon>Enterobacterales</taxon>
        <taxon>Erwiniaceae</taxon>
        <taxon>Tatumella</taxon>
    </lineage>
</organism>
<dbReference type="GO" id="GO:0005886">
    <property type="term" value="C:plasma membrane"/>
    <property type="evidence" value="ECO:0007669"/>
    <property type="project" value="UniProtKB-SubCell"/>
</dbReference>
<keyword evidence="6 7" id="KW-0472">Membrane</keyword>
<protein>
    <recommendedName>
        <fullName evidence="8">VTT domain-containing protein</fullName>
    </recommendedName>
</protein>
<comment type="subcellular location">
    <subcellularLocation>
        <location evidence="1 7">Cell membrane</location>
        <topology evidence="1 7">Multi-pass membrane protein</topology>
    </subcellularLocation>
</comment>
<dbReference type="Pfam" id="PF09335">
    <property type="entry name" value="VTT_dom"/>
    <property type="match status" value="1"/>
</dbReference>
<comment type="similarity">
    <text evidence="2 7">Belongs to the DedA family.</text>
</comment>
<keyword evidence="11" id="KW-1185">Reference proteome</keyword>
<evidence type="ECO:0000313" key="11">
    <source>
        <dbReference type="Proteomes" id="UP000195729"/>
    </source>
</evidence>
<dbReference type="OrthoDB" id="9780918at2"/>
<proteinExistence type="inferred from homology"/>
<dbReference type="InterPro" id="IPR032816">
    <property type="entry name" value="VTT_dom"/>
</dbReference>
<reference evidence="11 12" key="1">
    <citation type="submission" date="2016-05" db="EMBL/GenBank/DDBJ databases">
        <title>Complete genome sequence of two 2,5-diketo-D-glunonic acid producing strain Tatumella citrea.</title>
        <authorList>
            <person name="Duan C."/>
            <person name="Yang J."/>
            <person name="Yang S."/>
        </authorList>
    </citation>
    <scope>NUCLEOTIDE SEQUENCE [LARGE SCALE GENOMIC DNA]</scope>
    <source>
        <strain evidence="10 11">ATCC 39140</strain>
        <strain evidence="9 12">DSM 13699</strain>
    </source>
</reference>
<dbReference type="Proteomes" id="UP000195814">
    <property type="component" value="Chromosome"/>
</dbReference>
<sequence length="206" mass="22706">MAIHDLLVFFSAQHISELLAQYGLWGLAIIALIIFCETGLVIAPFLPGDSLIFTLGAFMAGSHISPVLAVSVMVVAAFAGDCLNYFIGRSVFGQRVINQRLLKPQHVARTRHYFEKYGTATIFIGRFIPVVRTLAPFLAGTGQMPAGKFLLWNFAGGFSWCLFFISMGYRLGSVTWVQAHMELMALVIIILSLIPVGLQLVRQAIR</sequence>
<evidence type="ECO:0000256" key="4">
    <source>
        <dbReference type="ARBA" id="ARBA00022692"/>
    </source>
</evidence>
<evidence type="ECO:0000256" key="6">
    <source>
        <dbReference type="ARBA" id="ARBA00023136"/>
    </source>
</evidence>
<feature type="domain" description="VTT" evidence="8">
    <location>
        <begin position="46"/>
        <end position="169"/>
    </location>
</feature>
<evidence type="ECO:0000256" key="7">
    <source>
        <dbReference type="RuleBase" id="RU367016"/>
    </source>
</evidence>
<dbReference type="PANTHER" id="PTHR30353">
    <property type="entry name" value="INNER MEMBRANE PROTEIN DEDA-RELATED"/>
    <property type="match status" value="1"/>
</dbReference>
<dbReference type="RefSeq" id="WP_087487190.1">
    <property type="nucleotide sequence ID" value="NZ_CP015579.1"/>
</dbReference>
<keyword evidence="5 7" id="KW-1133">Transmembrane helix</keyword>
<name>A0A1Y0LFH8_TATCI</name>
<keyword evidence="4 7" id="KW-0812">Transmembrane</keyword>
<evidence type="ECO:0000256" key="5">
    <source>
        <dbReference type="ARBA" id="ARBA00022989"/>
    </source>
</evidence>
<gene>
    <name evidence="9" type="ORF">A7K98_02725</name>
    <name evidence="10" type="ORF">A7K99_02725</name>
</gene>
<accession>A0A1Y0LFH8</accession>
<evidence type="ECO:0000256" key="3">
    <source>
        <dbReference type="ARBA" id="ARBA00022475"/>
    </source>
</evidence>